<sequence length="79" mass="8925">MTEPKVLNVKCPQCGRLTLYSPENPFRPFCSERCRLIDLGEWATGGYKIPVKNSSSDSLTSDEDIYDIPDEDADDESKH</sequence>
<evidence type="ECO:0000313" key="5">
    <source>
        <dbReference type="Proteomes" id="UP001152321"/>
    </source>
</evidence>
<feature type="region of interest" description="Disordered" evidence="3">
    <location>
        <begin position="52"/>
        <end position="79"/>
    </location>
</feature>
<organism evidence="4 5">
    <name type="scientific">Bdellovibrio svalbardensis</name>
    <dbReference type="NCBI Taxonomy" id="2972972"/>
    <lineage>
        <taxon>Bacteria</taxon>
        <taxon>Pseudomonadati</taxon>
        <taxon>Bdellovibrionota</taxon>
        <taxon>Bdellovibrionia</taxon>
        <taxon>Bdellovibrionales</taxon>
        <taxon>Pseudobdellovibrionaceae</taxon>
        <taxon>Bdellovibrio</taxon>
    </lineage>
</organism>
<dbReference type="RefSeq" id="WP_277576850.1">
    <property type="nucleotide sequence ID" value="NZ_JANRMI010000001.1"/>
</dbReference>
<feature type="compositionally biased region" description="Acidic residues" evidence="3">
    <location>
        <begin position="60"/>
        <end position="79"/>
    </location>
</feature>
<dbReference type="InterPro" id="IPR005584">
    <property type="entry name" value="DNA_gyrase_inhibitor_YacG"/>
</dbReference>
<dbReference type="PANTHER" id="PTHR36150:SF1">
    <property type="entry name" value="DNA GYRASE INHIBITOR YACG"/>
    <property type="match status" value="1"/>
</dbReference>
<proteinExistence type="inferred from homology"/>
<evidence type="ECO:0000256" key="1">
    <source>
        <dbReference type="ARBA" id="ARBA00022723"/>
    </source>
</evidence>
<evidence type="ECO:0000256" key="2">
    <source>
        <dbReference type="ARBA" id="ARBA00022833"/>
    </source>
</evidence>
<keyword evidence="2" id="KW-0862">Zinc</keyword>
<accession>A0ABT6DGJ7</accession>
<dbReference type="PANTHER" id="PTHR36150">
    <property type="entry name" value="DNA GYRASE INHIBITOR YACG"/>
    <property type="match status" value="1"/>
</dbReference>
<dbReference type="InterPro" id="IPR013088">
    <property type="entry name" value="Znf_NHR/GATA"/>
</dbReference>
<comment type="caution">
    <text evidence="4">The sequence shown here is derived from an EMBL/GenBank/DDBJ whole genome shotgun (WGS) entry which is preliminary data.</text>
</comment>
<keyword evidence="5" id="KW-1185">Reference proteome</keyword>
<keyword evidence="1" id="KW-0479">Metal-binding</keyword>
<dbReference type="Gene3D" id="3.30.50.10">
    <property type="entry name" value="Erythroid Transcription Factor GATA-1, subunit A"/>
    <property type="match status" value="1"/>
</dbReference>
<evidence type="ECO:0000256" key="3">
    <source>
        <dbReference type="SAM" id="MobiDB-lite"/>
    </source>
</evidence>
<evidence type="ECO:0000313" key="4">
    <source>
        <dbReference type="EMBL" id="MDG0815375.1"/>
    </source>
</evidence>
<name>A0ABT6DGJ7_9BACT</name>
<reference evidence="4" key="1">
    <citation type="submission" date="2022-08" db="EMBL/GenBank/DDBJ databases">
        <title>Novel Bdellovibrio Species Isolated from Svalbard: Designation Bdellovibrio svalbardensis.</title>
        <authorList>
            <person name="Mitchell R.J."/>
            <person name="Choi S.Y."/>
        </authorList>
    </citation>
    <scope>NUCLEOTIDE SEQUENCE</scope>
    <source>
        <strain evidence="4">PAP01</strain>
    </source>
</reference>
<protein>
    <submittedName>
        <fullName evidence="4">DNA gyrase inhibitor YacG</fullName>
    </submittedName>
</protein>
<dbReference type="SUPFAM" id="SSF57716">
    <property type="entry name" value="Glucocorticoid receptor-like (DNA-binding domain)"/>
    <property type="match status" value="1"/>
</dbReference>
<dbReference type="Pfam" id="PF03884">
    <property type="entry name" value="YacG"/>
    <property type="match status" value="1"/>
</dbReference>
<dbReference type="Proteomes" id="UP001152321">
    <property type="component" value="Unassembled WGS sequence"/>
</dbReference>
<dbReference type="EMBL" id="JANRMI010000001">
    <property type="protein sequence ID" value="MDG0815375.1"/>
    <property type="molecule type" value="Genomic_DNA"/>
</dbReference>
<dbReference type="HAMAP" id="MF_00649">
    <property type="entry name" value="DNA_gyrase_inhibitor_YacG"/>
    <property type="match status" value="1"/>
</dbReference>
<gene>
    <name evidence="4" type="ORF">NWE73_03310</name>
</gene>